<dbReference type="GO" id="GO:0003887">
    <property type="term" value="F:DNA-directed DNA polymerase activity"/>
    <property type="evidence" value="ECO:0007669"/>
    <property type="project" value="UniProtKB-KW"/>
</dbReference>
<comment type="caution">
    <text evidence="4">The sequence shown here is derived from an EMBL/GenBank/DDBJ whole genome shotgun (WGS) entry which is preliminary data.</text>
</comment>
<name>A0A5C5U618_9GAMM</name>
<keyword evidence="5" id="KW-1185">Reference proteome</keyword>
<dbReference type="EMBL" id="VOHE01000002">
    <property type="protein sequence ID" value="TWT20820.1"/>
    <property type="molecule type" value="Genomic_DNA"/>
</dbReference>
<keyword evidence="4" id="KW-0808">Transferase</keyword>
<evidence type="ECO:0000256" key="3">
    <source>
        <dbReference type="ARBA" id="ARBA00049244"/>
    </source>
</evidence>
<evidence type="ECO:0000313" key="4">
    <source>
        <dbReference type="EMBL" id="TWT20820.1"/>
    </source>
</evidence>
<dbReference type="GO" id="GO:0009360">
    <property type="term" value="C:DNA polymerase III complex"/>
    <property type="evidence" value="ECO:0007669"/>
    <property type="project" value="TreeGrafter"/>
</dbReference>
<sequence>MIPELAPWQQRAYDQAVATLAEGRLGHALLLCGPERLGKRAVAEALARYVLCQSRGADGRACGTCRSCRLFDARSQRDPVEVRPDGSPAHPWGHSAHPDYILVGYEWRLKPSPPKPRTEIVIDQVRELSERLALSAEHGVRIAIVEPADAVNYNAWNAILKTLEEPQPGRYLWLVASSPSRLPATIRSRCQRLEMRLPPRDEALAWLHAQGHDVDTAQAALDAARGHPGLADAWLRDGGLALRKEVAADLARVARGESGPIETAQRWAADEDAALRLYHAADLALAEASGLTDPARIRKLAQWFDAANRTRDLLRTTVRADLAIAELLVAWRAVPARQAPGQERGGNR</sequence>
<dbReference type="Gene3D" id="3.40.50.300">
    <property type="entry name" value="P-loop containing nucleotide triphosphate hydrolases"/>
    <property type="match status" value="1"/>
</dbReference>
<dbReference type="GO" id="GO:0006261">
    <property type="term" value="P:DNA-templated DNA replication"/>
    <property type="evidence" value="ECO:0007669"/>
    <property type="project" value="TreeGrafter"/>
</dbReference>
<dbReference type="PANTHER" id="PTHR11669">
    <property type="entry name" value="REPLICATION FACTOR C / DNA POLYMERASE III GAMMA-TAU SUBUNIT"/>
    <property type="match status" value="1"/>
</dbReference>
<evidence type="ECO:0000313" key="5">
    <source>
        <dbReference type="Proteomes" id="UP000315949"/>
    </source>
</evidence>
<keyword evidence="2" id="KW-0239">DNA-directed DNA polymerase</keyword>
<reference evidence="4 5" key="1">
    <citation type="submission" date="2019-07" db="EMBL/GenBank/DDBJ databases">
        <title>Luteimonas sp. YD-1 nov., isolated from acidic soil.</title>
        <authorList>
            <person name="Zhou J."/>
        </authorList>
    </citation>
    <scope>NUCLEOTIDE SEQUENCE [LARGE SCALE GENOMIC DNA]</scope>
    <source>
        <strain evidence="4 5">YD-1</strain>
    </source>
</reference>
<dbReference type="SUPFAM" id="SSF52540">
    <property type="entry name" value="P-loop containing nucleoside triphosphate hydrolases"/>
    <property type="match status" value="1"/>
</dbReference>
<dbReference type="Pfam" id="PF13177">
    <property type="entry name" value="DNA_pol3_delta2"/>
    <property type="match status" value="1"/>
</dbReference>
<dbReference type="OrthoDB" id="9811073at2"/>
<evidence type="ECO:0000256" key="2">
    <source>
        <dbReference type="ARBA" id="ARBA00022932"/>
    </source>
</evidence>
<evidence type="ECO:0000256" key="1">
    <source>
        <dbReference type="ARBA" id="ARBA00012417"/>
    </source>
</evidence>
<dbReference type="InterPro" id="IPR050238">
    <property type="entry name" value="DNA_Rep/Repair_Clamp_Loader"/>
</dbReference>
<organism evidence="4 5">
    <name type="scientific">Luteimonas wenzhouensis</name>
    <dbReference type="NCBI Taxonomy" id="2599615"/>
    <lineage>
        <taxon>Bacteria</taxon>
        <taxon>Pseudomonadati</taxon>
        <taxon>Pseudomonadota</taxon>
        <taxon>Gammaproteobacteria</taxon>
        <taxon>Lysobacterales</taxon>
        <taxon>Lysobacteraceae</taxon>
        <taxon>Luteimonas</taxon>
    </lineage>
</organism>
<proteinExistence type="predicted"/>
<dbReference type="Proteomes" id="UP000315949">
    <property type="component" value="Unassembled WGS sequence"/>
</dbReference>
<dbReference type="AlphaFoldDB" id="A0A5C5U618"/>
<dbReference type="RefSeq" id="WP_146311622.1">
    <property type="nucleotide sequence ID" value="NZ_VOHE01000002.1"/>
</dbReference>
<comment type="catalytic activity">
    <reaction evidence="3">
        <text>DNA(n) + a 2'-deoxyribonucleoside 5'-triphosphate = DNA(n+1) + diphosphate</text>
        <dbReference type="Rhea" id="RHEA:22508"/>
        <dbReference type="Rhea" id="RHEA-COMP:17339"/>
        <dbReference type="Rhea" id="RHEA-COMP:17340"/>
        <dbReference type="ChEBI" id="CHEBI:33019"/>
        <dbReference type="ChEBI" id="CHEBI:61560"/>
        <dbReference type="ChEBI" id="CHEBI:173112"/>
        <dbReference type="EC" id="2.7.7.7"/>
    </reaction>
</comment>
<dbReference type="PANTHER" id="PTHR11669:SF8">
    <property type="entry name" value="DNA POLYMERASE III SUBUNIT DELTA"/>
    <property type="match status" value="1"/>
</dbReference>
<dbReference type="InterPro" id="IPR027417">
    <property type="entry name" value="P-loop_NTPase"/>
</dbReference>
<accession>A0A5C5U618</accession>
<protein>
    <recommendedName>
        <fullName evidence="1">DNA-directed DNA polymerase</fullName>
        <ecNumber evidence="1">2.7.7.7</ecNumber>
    </recommendedName>
</protein>
<dbReference type="EC" id="2.7.7.7" evidence="1"/>
<keyword evidence="4" id="KW-0548">Nucleotidyltransferase</keyword>
<gene>
    <name evidence="4" type="ORF">FQY79_05820</name>
</gene>